<sequence length="353" mass="37251">MSGELVVVTGGTGFVGIHCVLRLLAGGGGGTSGDGDDAPRVRATVRDAARADDLRALVRLGGGDPERVEVAAADLLDDAGWRDALAGATHVLHVASPFPARQPRDERRLIEPARDGTLRVLRAARDAGVRRVVVTSSFAAVGYGAHPGRPFTEDDWTDPDRPGLTAYVRSKTLAERAAWEFVDREGGGLELSVVNPVGVFGPALGADLSSSLLLLQVLLDGRIPAVPRGSVNAVDVRDVADLHVRAMRHPDAAGERFLAVSGDAFTYAELAALLRAELGHAARRVPTRTIPDWVIRAGAAFSADLRGLVADLGSRKDASHDKAARVLGWDPRPREEAVLASARSLIELGLVRA</sequence>
<evidence type="ECO:0000256" key="1">
    <source>
        <dbReference type="ARBA" id="ARBA00023002"/>
    </source>
</evidence>
<feature type="domain" description="Ketoreductase" evidence="3">
    <location>
        <begin position="4"/>
        <end position="202"/>
    </location>
</feature>
<dbReference type="PANTHER" id="PTHR10366:SF564">
    <property type="entry name" value="STEROL-4-ALPHA-CARBOXYLATE 3-DEHYDROGENASE, DECARBOXYLATING"/>
    <property type="match status" value="1"/>
</dbReference>
<accession>A0ABV9R2S1</accession>
<dbReference type="PANTHER" id="PTHR10366">
    <property type="entry name" value="NAD DEPENDENT EPIMERASE/DEHYDRATASE"/>
    <property type="match status" value="1"/>
</dbReference>
<evidence type="ECO:0000313" key="4">
    <source>
        <dbReference type="EMBL" id="MFC4827653.1"/>
    </source>
</evidence>
<dbReference type="SUPFAM" id="SSF51735">
    <property type="entry name" value="NAD(P)-binding Rossmann-fold domains"/>
    <property type="match status" value="1"/>
</dbReference>
<comment type="similarity">
    <text evidence="2">Belongs to the NAD(P)-dependent epimerase/dehydratase family. Dihydroflavonol-4-reductase subfamily.</text>
</comment>
<dbReference type="SMART" id="SM00822">
    <property type="entry name" value="PKS_KR"/>
    <property type="match status" value="1"/>
</dbReference>
<dbReference type="InterPro" id="IPR001509">
    <property type="entry name" value="Epimerase_deHydtase"/>
</dbReference>
<organism evidence="4 5">
    <name type="scientific">Agromyces aurantiacus</name>
    <dbReference type="NCBI Taxonomy" id="165814"/>
    <lineage>
        <taxon>Bacteria</taxon>
        <taxon>Bacillati</taxon>
        <taxon>Actinomycetota</taxon>
        <taxon>Actinomycetes</taxon>
        <taxon>Micrococcales</taxon>
        <taxon>Microbacteriaceae</taxon>
        <taxon>Agromyces</taxon>
    </lineage>
</organism>
<evidence type="ECO:0000313" key="5">
    <source>
        <dbReference type="Proteomes" id="UP001595960"/>
    </source>
</evidence>
<dbReference type="InterPro" id="IPR036291">
    <property type="entry name" value="NAD(P)-bd_dom_sf"/>
</dbReference>
<protein>
    <submittedName>
        <fullName evidence="4">SDR family oxidoreductase</fullName>
    </submittedName>
</protein>
<keyword evidence="5" id="KW-1185">Reference proteome</keyword>
<dbReference type="CDD" id="cd05227">
    <property type="entry name" value="AR_SDR_e"/>
    <property type="match status" value="1"/>
</dbReference>
<evidence type="ECO:0000259" key="3">
    <source>
        <dbReference type="SMART" id="SM00822"/>
    </source>
</evidence>
<name>A0ABV9R2S1_9MICO</name>
<dbReference type="InterPro" id="IPR057326">
    <property type="entry name" value="KR_dom"/>
</dbReference>
<dbReference type="Pfam" id="PF01370">
    <property type="entry name" value="Epimerase"/>
    <property type="match status" value="1"/>
</dbReference>
<evidence type="ECO:0000256" key="2">
    <source>
        <dbReference type="ARBA" id="ARBA00023445"/>
    </source>
</evidence>
<keyword evidence="1" id="KW-0560">Oxidoreductase</keyword>
<dbReference type="InterPro" id="IPR050425">
    <property type="entry name" value="NAD(P)_dehydrat-like"/>
</dbReference>
<dbReference type="EMBL" id="JBHSJC010000001">
    <property type="protein sequence ID" value="MFC4827653.1"/>
    <property type="molecule type" value="Genomic_DNA"/>
</dbReference>
<dbReference type="RefSeq" id="WP_204395694.1">
    <property type="nucleotide sequence ID" value="NZ_JAFBBW010000001.1"/>
</dbReference>
<dbReference type="Proteomes" id="UP001595960">
    <property type="component" value="Unassembled WGS sequence"/>
</dbReference>
<comment type="caution">
    <text evidence="4">The sequence shown here is derived from an EMBL/GenBank/DDBJ whole genome shotgun (WGS) entry which is preliminary data.</text>
</comment>
<reference evidence="5" key="1">
    <citation type="journal article" date="2019" name="Int. J. Syst. Evol. Microbiol.">
        <title>The Global Catalogue of Microorganisms (GCM) 10K type strain sequencing project: providing services to taxonomists for standard genome sequencing and annotation.</title>
        <authorList>
            <consortium name="The Broad Institute Genomics Platform"/>
            <consortium name="The Broad Institute Genome Sequencing Center for Infectious Disease"/>
            <person name="Wu L."/>
            <person name="Ma J."/>
        </authorList>
    </citation>
    <scope>NUCLEOTIDE SEQUENCE [LARGE SCALE GENOMIC DNA]</scope>
    <source>
        <strain evidence="5">CGMCC 1.12192</strain>
    </source>
</reference>
<gene>
    <name evidence="4" type="ORF">ACFPER_02560</name>
</gene>
<dbReference type="Gene3D" id="3.40.50.720">
    <property type="entry name" value="NAD(P)-binding Rossmann-like Domain"/>
    <property type="match status" value="1"/>
</dbReference>
<proteinExistence type="inferred from homology"/>